<dbReference type="CDD" id="cd01948">
    <property type="entry name" value="EAL"/>
    <property type="match status" value="1"/>
</dbReference>
<dbReference type="EMBL" id="DSDO01000138">
    <property type="protein sequence ID" value="HDR46460.1"/>
    <property type="molecule type" value="Genomic_DNA"/>
</dbReference>
<dbReference type="PANTHER" id="PTHR33121:SF70">
    <property type="entry name" value="SIGNALING PROTEIN YKOW"/>
    <property type="match status" value="1"/>
</dbReference>
<dbReference type="PROSITE" id="PS50883">
    <property type="entry name" value="EAL"/>
    <property type="match status" value="1"/>
</dbReference>
<dbReference type="PANTHER" id="PTHR33121">
    <property type="entry name" value="CYCLIC DI-GMP PHOSPHODIESTERASE PDEF"/>
    <property type="match status" value="1"/>
</dbReference>
<dbReference type="Gene3D" id="3.30.70.270">
    <property type="match status" value="1"/>
</dbReference>
<feature type="domain" description="GGDEF" evidence="2">
    <location>
        <begin position="1"/>
        <end position="113"/>
    </location>
</feature>
<dbReference type="SUPFAM" id="SSF55073">
    <property type="entry name" value="Nucleotide cyclase"/>
    <property type="match status" value="1"/>
</dbReference>
<proteinExistence type="predicted"/>
<organism evidence="3">
    <name type="scientific">Geoalkalibacter subterraneus</name>
    <dbReference type="NCBI Taxonomy" id="483547"/>
    <lineage>
        <taxon>Bacteria</taxon>
        <taxon>Pseudomonadati</taxon>
        <taxon>Thermodesulfobacteriota</taxon>
        <taxon>Desulfuromonadia</taxon>
        <taxon>Desulfuromonadales</taxon>
        <taxon>Geoalkalibacteraceae</taxon>
        <taxon>Geoalkalibacter</taxon>
    </lineage>
</organism>
<dbReference type="SMART" id="SM00052">
    <property type="entry name" value="EAL"/>
    <property type="match status" value="1"/>
</dbReference>
<dbReference type="SMART" id="SM00267">
    <property type="entry name" value="GGDEF"/>
    <property type="match status" value="1"/>
</dbReference>
<gene>
    <name evidence="3" type="ORF">ENN94_02035</name>
</gene>
<comment type="caution">
    <text evidence="3">The sequence shown here is derived from an EMBL/GenBank/DDBJ whole genome shotgun (WGS) entry which is preliminary data.</text>
</comment>
<dbReference type="Proteomes" id="UP000886162">
    <property type="component" value="Unassembled WGS sequence"/>
</dbReference>
<dbReference type="InterPro" id="IPR043128">
    <property type="entry name" value="Rev_trsase/Diguanyl_cyclase"/>
</dbReference>
<dbReference type="PROSITE" id="PS50887">
    <property type="entry name" value="GGDEF"/>
    <property type="match status" value="1"/>
</dbReference>
<dbReference type="InterPro" id="IPR050706">
    <property type="entry name" value="Cyclic-di-GMP_PDE-like"/>
</dbReference>
<reference evidence="3" key="1">
    <citation type="journal article" date="2020" name="mSystems">
        <title>Genome- and Community-Level Interaction Insights into Carbon Utilization and Element Cycling Functions of Hydrothermarchaeota in Hydrothermal Sediment.</title>
        <authorList>
            <person name="Zhou Z."/>
            <person name="Liu Y."/>
            <person name="Xu W."/>
            <person name="Pan J."/>
            <person name="Luo Z.H."/>
            <person name="Li M."/>
        </authorList>
    </citation>
    <scope>NUCLEOTIDE SEQUENCE [LARGE SCALE GENOMIC DNA]</scope>
    <source>
        <strain evidence="3">SpSt-1220</strain>
    </source>
</reference>
<dbReference type="InterPro" id="IPR000160">
    <property type="entry name" value="GGDEF_dom"/>
</dbReference>
<dbReference type="Pfam" id="PF00563">
    <property type="entry name" value="EAL"/>
    <property type="match status" value="1"/>
</dbReference>
<name>A0A831PNQ5_9BACT</name>
<evidence type="ECO:0000259" key="2">
    <source>
        <dbReference type="PROSITE" id="PS50887"/>
    </source>
</evidence>
<dbReference type="FunFam" id="3.20.20.450:FF:000001">
    <property type="entry name" value="Cyclic di-GMP phosphodiesterase yahA"/>
    <property type="match status" value="1"/>
</dbReference>
<evidence type="ECO:0000259" key="1">
    <source>
        <dbReference type="PROSITE" id="PS50883"/>
    </source>
</evidence>
<feature type="domain" description="EAL" evidence="1">
    <location>
        <begin position="122"/>
        <end position="376"/>
    </location>
</feature>
<dbReference type="Gene3D" id="3.20.20.450">
    <property type="entry name" value="EAL domain"/>
    <property type="match status" value="1"/>
</dbReference>
<dbReference type="InterPro" id="IPR029787">
    <property type="entry name" value="Nucleotide_cyclase"/>
</dbReference>
<accession>A0A831PNQ5</accession>
<dbReference type="InterPro" id="IPR001633">
    <property type="entry name" value="EAL_dom"/>
</dbReference>
<dbReference type="AlphaFoldDB" id="A0A831PNQ5"/>
<dbReference type="SUPFAM" id="SSF141868">
    <property type="entry name" value="EAL domain-like"/>
    <property type="match status" value="1"/>
</dbReference>
<protein>
    <submittedName>
        <fullName evidence="3">Bifunctional diguanylate cyclase/phosphodiesterase</fullName>
    </submittedName>
</protein>
<dbReference type="GO" id="GO:0071111">
    <property type="term" value="F:cyclic-guanylate-specific phosphodiesterase activity"/>
    <property type="evidence" value="ECO:0007669"/>
    <property type="project" value="InterPro"/>
</dbReference>
<dbReference type="InterPro" id="IPR035919">
    <property type="entry name" value="EAL_sf"/>
</dbReference>
<sequence length="380" mass="42410">MTLATSCCARWATDCFRLSEVQIPLHDWGGDEFIVLLTEISEVDEVGLVCSQILNRLAEPHRIDGREIILTASLGVSLFPQDSDNGPCLIRNADMAMYRAKRGKGNDFAYYSPEMDRRAAETLELEGALRNALERAQFCLFYQPQIDLVSGQIICCEALVRWHHPLRGMVAPGDFIPLAEETGLIVPLGSWVLQEACRQARQWQEQGARGVRVAVNISGRQFADPGFVGKVRETLQESGLEPNLLELEITESVAMERVETTIQTWMDLEALGVSLSVDDFGTGYSSLSYLKQFPIHSLKIDRSFVRDITRNPNDAVIASSVIALAHSMGLKVVGEGIETREQLKFLEEKKCDMGQGFLFSRPVPFDEILQLFKASTKHSI</sequence>
<evidence type="ECO:0000313" key="3">
    <source>
        <dbReference type="EMBL" id="HDR46460.1"/>
    </source>
</evidence>
<dbReference type="CDD" id="cd01949">
    <property type="entry name" value="GGDEF"/>
    <property type="match status" value="1"/>
</dbReference>
<dbReference type="Pfam" id="PF00990">
    <property type="entry name" value="GGDEF"/>
    <property type="match status" value="1"/>
</dbReference>